<sequence length="131" mass="14905">MRHLTAGYRSETSFDMSLPEKLDDEARAELLCYLVIGELVAMARTGSWLRTDHLVESSRIWLKANGTTCHWQDRIALAAAAAELAPGILRTFPLTTERSLTPLFEDGWRLDYRSPIVCDIHRICVRFVAQK</sequence>
<accession>A0ABW9B5L8</accession>
<evidence type="ECO:0000313" key="1">
    <source>
        <dbReference type="EMBL" id="MFM0008227.1"/>
    </source>
</evidence>
<proteinExistence type="predicted"/>
<gene>
    <name evidence="1" type="ORF">PQR57_45905</name>
</gene>
<comment type="caution">
    <text evidence="1">The sequence shown here is derived from an EMBL/GenBank/DDBJ whole genome shotgun (WGS) entry which is preliminary data.</text>
</comment>
<evidence type="ECO:0008006" key="3">
    <source>
        <dbReference type="Google" id="ProtNLM"/>
    </source>
</evidence>
<protein>
    <recommendedName>
        <fullName evidence="3">DUF2471 family protein</fullName>
    </recommendedName>
</protein>
<evidence type="ECO:0000313" key="2">
    <source>
        <dbReference type="Proteomes" id="UP001629230"/>
    </source>
</evidence>
<dbReference type="RefSeq" id="WP_408183185.1">
    <property type="nucleotide sequence ID" value="NZ_JAQQEZ010000088.1"/>
</dbReference>
<organism evidence="1 2">
    <name type="scientific">Paraburkholderia dipogonis</name>
    <dbReference type="NCBI Taxonomy" id="1211383"/>
    <lineage>
        <taxon>Bacteria</taxon>
        <taxon>Pseudomonadati</taxon>
        <taxon>Pseudomonadota</taxon>
        <taxon>Betaproteobacteria</taxon>
        <taxon>Burkholderiales</taxon>
        <taxon>Burkholderiaceae</taxon>
        <taxon>Paraburkholderia</taxon>
    </lineage>
</organism>
<name>A0ABW9B5L8_9BURK</name>
<dbReference type="EMBL" id="JAQQEZ010000088">
    <property type="protein sequence ID" value="MFM0008227.1"/>
    <property type="molecule type" value="Genomic_DNA"/>
</dbReference>
<dbReference type="Proteomes" id="UP001629230">
    <property type="component" value="Unassembled WGS sequence"/>
</dbReference>
<reference evidence="1 2" key="1">
    <citation type="journal article" date="2024" name="Chem. Sci.">
        <title>Discovery of megapolipeptins by genome mining of a Burkholderiales bacteria collection.</title>
        <authorList>
            <person name="Paulo B.S."/>
            <person name="Recchia M.J.J."/>
            <person name="Lee S."/>
            <person name="Fergusson C.H."/>
            <person name="Romanowski S.B."/>
            <person name="Hernandez A."/>
            <person name="Krull N."/>
            <person name="Liu D.Y."/>
            <person name="Cavanagh H."/>
            <person name="Bos A."/>
            <person name="Gray C.A."/>
            <person name="Murphy B.T."/>
            <person name="Linington R.G."/>
            <person name="Eustaquio A.S."/>
        </authorList>
    </citation>
    <scope>NUCLEOTIDE SEQUENCE [LARGE SCALE GENOMIC DNA]</scope>
    <source>
        <strain evidence="1 2">RL17-350-BIC-A</strain>
    </source>
</reference>
<keyword evidence="2" id="KW-1185">Reference proteome</keyword>